<dbReference type="InterPro" id="IPR035919">
    <property type="entry name" value="EAL_sf"/>
</dbReference>
<dbReference type="PROSITE" id="PS50887">
    <property type="entry name" value="GGDEF"/>
    <property type="match status" value="1"/>
</dbReference>
<dbReference type="CDD" id="cd00130">
    <property type="entry name" value="PAS"/>
    <property type="match status" value="1"/>
</dbReference>
<dbReference type="Pfam" id="PF00563">
    <property type="entry name" value="EAL"/>
    <property type="match status" value="1"/>
</dbReference>
<dbReference type="PANTHER" id="PTHR44757">
    <property type="entry name" value="DIGUANYLATE CYCLASE DGCP"/>
    <property type="match status" value="1"/>
</dbReference>
<dbReference type="InterPro" id="IPR000160">
    <property type="entry name" value="GGDEF_dom"/>
</dbReference>
<dbReference type="SUPFAM" id="SSF55781">
    <property type="entry name" value="GAF domain-like"/>
    <property type="match status" value="1"/>
</dbReference>
<dbReference type="Proteomes" id="UP001061302">
    <property type="component" value="Chromosome"/>
</dbReference>
<feature type="domain" description="GGDEF" evidence="3">
    <location>
        <begin position="470"/>
        <end position="603"/>
    </location>
</feature>
<dbReference type="SUPFAM" id="SSF55785">
    <property type="entry name" value="PYP-like sensor domain (PAS domain)"/>
    <property type="match status" value="2"/>
</dbReference>
<dbReference type="InterPro" id="IPR052155">
    <property type="entry name" value="Biofilm_reg_signaling"/>
</dbReference>
<dbReference type="PROSITE" id="PS50113">
    <property type="entry name" value="PAC"/>
    <property type="match status" value="1"/>
</dbReference>
<evidence type="ECO:0000313" key="5">
    <source>
        <dbReference type="Proteomes" id="UP001061302"/>
    </source>
</evidence>
<dbReference type="SMART" id="SM00052">
    <property type="entry name" value="EAL"/>
    <property type="match status" value="1"/>
</dbReference>
<keyword evidence="5" id="KW-1185">Reference proteome</keyword>
<dbReference type="CDD" id="cd01949">
    <property type="entry name" value="GGDEF"/>
    <property type="match status" value="1"/>
</dbReference>
<dbReference type="InterPro" id="IPR000700">
    <property type="entry name" value="PAS-assoc_C"/>
</dbReference>
<dbReference type="SUPFAM" id="SSF141868">
    <property type="entry name" value="EAL domain-like"/>
    <property type="match status" value="1"/>
</dbReference>
<dbReference type="InterPro" id="IPR043128">
    <property type="entry name" value="Rev_trsase/Diguanyl_cyclase"/>
</dbReference>
<dbReference type="SUPFAM" id="SSF55073">
    <property type="entry name" value="Nucleotide cyclase"/>
    <property type="match status" value="1"/>
</dbReference>
<dbReference type="Pfam" id="PF01590">
    <property type="entry name" value="GAF"/>
    <property type="match status" value="1"/>
</dbReference>
<evidence type="ECO:0000259" key="3">
    <source>
        <dbReference type="PROSITE" id="PS50887"/>
    </source>
</evidence>
<dbReference type="Gene3D" id="3.30.70.270">
    <property type="match status" value="1"/>
</dbReference>
<protein>
    <submittedName>
        <fullName evidence="4">EAL domain-containing protein</fullName>
    </submittedName>
</protein>
<dbReference type="NCBIfam" id="TIGR00254">
    <property type="entry name" value="GGDEF"/>
    <property type="match status" value="1"/>
</dbReference>
<dbReference type="InterPro" id="IPR029787">
    <property type="entry name" value="Nucleotide_cyclase"/>
</dbReference>
<dbReference type="SMART" id="SM00267">
    <property type="entry name" value="GGDEF"/>
    <property type="match status" value="1"/>
</dbReference>
<dbReference type="Gene3D" id="3.30.450.40">
    <property type="match status" value="1"/>
</dbReference>
<organism evidence="4 5">
    <name type="scientific">Chitiniphilus purpureus</name>
    <dbReference type="NCBI Taxonomy" id="2981137"/>
    <lineage>
        <taxon>Bacteria</taxon>
        <taxon>Pseudomonadati</taxon>
        <taxon>Pseudomonadota</taxon>
        <taxon>Betaproteobacteria</taxon>
        <taxon>Neisseriales</taxon>
        <taxon>Chitinibacteraceae</taxon>
        <taxon>Chitiniphilus</taxon>
    </lineage>
</organism>
<dbReference type="RefSeq" id="WP_263124401.1">
    <property type="nucleotide sequence ID" value="NZ_CP106753.1"/>
</dbReference>
<dbReference type="InterPro" id="IPR013655">
    <property type="entry name" value="PAS_fold_3"/>
</dbReference>
<accession>A0ABY6DPL4</accession>
<dbReference type="EMBL" id="CP106753">
    <property type="protein sequence ID" value="UXY15036.1"/>
    <property type="molecule type" value="Genomic_DNA"/>
</dbReference>
<dbReference type="InterPro" id="IPR035965">
    <property type="entry name" value="PAS-like_dom_sf"/>
</dbReference>
<dbReference type="Gene3D" id="3.30.450.20">
    <property type="entry name" value="PAS domain"/>
    <property type="match status" value="2"/>
</dbReference>
<sequence>MAKPEWMATDDERFAAQRELGLYHAYFDAFDRVVARLLTNEGPSSLLDAMAALADVTRASVVGLYLNAADGGAARMNSVWRDPHTRLAAITPEPLKLLEYASYPLLADTLAVGMVLNKSLLELPLAEQMLLAQIGARRILCIPLLNRGELFGFLCFLDDDERRERSQTELKLLAMLGNHVAQALTRLQVEEAMLANQQRLRALVGATEDMVFEIAPNGVIGQVWSGHPALPAAETLSGRQMALVLPQEMAQPLARAVPDALAGGRSLSVQCALPQLGVWLHARLQPVTVGEPRVVVLVHDVTELAQDAARKKVMLDTLNLLEEAIIDMTPAGELQETTPAWAKLRALDPRNLAFDLGKQLFTWVHPEDRAGVDATFARLLNSADPASQRFRLMQENSEFLWVEARLIAQRGPDGACHGVRGVLRDVTVAHLNEQHITQLAHYDNLTKLPNRLLLDQALAHAVDRARRDNTKVALGFIDLDHFKQINDAFGHKIGDELLINLAQRLKSVLRDNDLLARWGGDEFVVVLPDLTDTARLPDIANRLRQAARQGVVLDGMEAKPTISVGFAIFPDNAESGEELLTAADHTMYHAKHAGRNNACFYSDILHLKSLGREHVAIQARLSDAIRLGSLQVFYQPIIHAKNGEVYAIEALARWQDDKSGWISPELFIPMAEKVGLIQELSEVVTHQSLCKLREWRDAGLPQKLMLNVSRSQLFAPRFVSNLVDRLAEFRLRPADVIIEITESVALTDYSRQLKHLKLLGAAGFALAIDDFGTGYSSLSQLHEMPAQILKVDVSFTQRLHTEEGRRVMQAIVQLSHGLDLQIVVEGVENLETARFLQGLGVQFLQGFHFSEPVPPGVAELWMRLGLSGKI</sequence>
<proteinExistence type="predicted"/>
<feature type="domain" description="EAL" evidence="2">
    <location>
        <begin position="614"/>
        <end position="866"/>
    </location>
</feature>
<dbReference type="PROSITE" id="PS50883">
    <property type="entry name" value="EAL"/>
    <property type="match status" value="1"/>
</dbReference>
<dbReference type="CDD" id="cd01948">
    <property type="entry name" value="EAL"/>
    <property type="match status" value="1"/>
</dbReference>
<name>A0ABY6DPL4_9NEIS</name>
<dbReference type="PANTHER" id="PTHR44757:SF2">
    <property type="entry name" value="BIOFILM ARCHITECTURE MAINTENANCE PROTEIN MBAA"/>
    <property type="match status" value="1"/>
</dbReference>
<dbReference type="Pfam" id="PF08447">
    <property type="entry name" value="PAS_3"/>
    <property type="match status" value="1"/>
</dbReference>
<dbReference type="InterPro" id="IPR029016">
    <property type="entry name" value="GAF-like_dom_sf"/>
</dbReference>
<dbReference type="InterPro" id="IPR000014">
    <property type="entry name" value="PAS"/>
</dbReference>
<gene>
    <name evidence="4" type="ORF">N8I74_17235</name>
</gene>
<dbReference type="InterPro" id="IPR001633">
    <property type="entry name" value="EAL_dom"/>
</dbReference>
<evidence type="ECO:0000259" key="2">
    <source>
        <dbReference type="PROSITE" id="PS50883"/>
    </source>
</evidence>
<feature type="domain" description="PAC" evidence="1">
    <location>
        <begin position="386"/>
        <end position="438"/>
    </location>
</feature>
<reference evidence="4" key="1">
    <citation type="submission" date="2022-10" db="EMBL/GenBank/DDBJ databases">
        <title>Chitiniphilus purpureus sp. nov., a novel chitin-degrading bacterium isolated from crawfish pond sediment.</title>
        <authorList>
            <person name="Li K."/>
        </authorList>
    </citation>
    <scope>NUCLEOTIDE SEQUENCE</scope>
    <source>
        <strain evidence="4">CD1</strain>
    </source>
</reference>
<dbReference type="Gene3D" id="3.20.20.450">
    <property type="entry name" value="EAL domain"/>
    <property type="match status" value="1"/>
</dbReference>
<dbReference type="SMART" id="SM00065">
    <property type="entry name" value="GAF"/>
    <property type="match status" value="1"/>
</dbReference>
<dbReference type="Pfam" id="PF00990">
    <property type="entry name" value="GGDEF"/>
    <property type="match status" value="1"/>
</dbReference>
<dbReference type="InterPro" id="IPR003018">
    <property type="entry name" value="GAF"/>
</dbReference>
<evidence type="ECO:0000313" key="4">
    <source>
        <dbReference type="EMBL" id="UXY15036.1"/>
    </source>
</evidence>
<evidence type="ECO:0000259" key="1">
    <source>
        <dbReference type="PROSITE" id="PS50113"/>
    </source>
</evidence>